<accession>W7TIZ3</accession>
<evidence type="ECO:0000313" key="1">
    <source>
        <dbReference type="EMBL" id="EWM20306.1"/>
    </source>
</evidence>
<evidence type="ECO:0000313" key="2">
    <source>
        <dbReference type="Proteomes" id="UP000019335"/>
    </source>
</evidence>
<organism evidence="1 2">
    <name type="scientific">Nannochloropsis gaditana</name>
    <dbReference type="NCBI Taxonomy" id="72520"/>
    <lineage>
        <taxon>Eukaryota</taxon>
        <taxon>Sar</taxon>
        <taxon>Stramenopiles</taxon>
        <taxon>Ochrophyta</taxon>
        <taxon>Eustigmatophyceae</taxon>
        <taxon>Eustigmatales</taxon>
        <taxon>Monodopsidaceae</taxon>
        <taxon>Nannochloropsis</taxon>
    </lineage>
</organism>
<comment type="caution">
    <text evidence="1">The sequence shown here is derived from an EMBL/GenBank/DDBJ whole genome shotgun (WGS) entry which is preliminary data.</text>
</comment>
<dbReference type="AlphaFoldDB" id="W7TIZ3"/>
<name>W7TIZ3_9STRA</name>
<dbReference type="EMBL" id="AZIL01003215">
    <property type="protein sequence ID" value="EWM20306.1"/>
    <property type="molecule type" value="Genomic_DNA"/>
</dbReference>
<dbReference type="Proteomes" id="UP000019335">
    <property type="component" value="Unassembled WGS sequence"/>
</dbReference>
<gene>
    <name evidence="1" type="ORF">Naga_101636g2</name>
</gene>
<keyword evidence="2" id="KW-1185">Reference proteome</keyword>
<sequence>MLKSTFLHVRQLIRSSKCLLYICLKVCRRFVCSQHIKGKRAKAMNMWRVFKAGNNKKVDARQGRGHDHSETLPKYMFYQFLWRKLAKSLSTTKRKSGQ</sequence>
<reference evidence="1 2" key="1">
    <citation type="journal article" date="2014" name="Mol. Plant">
        <title>Chromosome Scale Genome Assembly and Transcriptome Profiling of Nannochloropsis gaditana in Nitrogen Depletion.</title>
        <authorList>
            <person name="Corteggiani Carpinelli E."/>
            <person name="Telatin A."/>
            <person name="Vitulo N."/>
            <person name="Forcato C."/>
            <person name="D'Angelo M."/>
            <person name="Schiavon R."/>
            <person name="Vezzi A."/>
            <person name="Giacometti G.M."/>
            <person name="Morosinotto T."/>
            <person name="Valle G."/>
        </authorList>
    </citation>
    <scope>NUCLEOTIDE SEQUENCE [LARGE SCALE GENOMIC DNA]</scope>
    <source>
        <strain evidence="1 2">B-31</strain>
    </source>
</reference>
<protein>
    <submittedName>
        <fullName evidence="1">Uncharacterized protein</fullName>
    </submittedName>
</protein>
<proteinExistence type="predicted"/>